<reference evidence="3" key="1">
    <citation type="submission" date="2011-07" db="EMBL/GenBank/DDBJ databases">
        <authorList>
            <consortium name="Caenorhabditis brenneri Sequencing and Analysis Consortium"/>
            <person name="Wilson R.K."/>
        </authorList>
    </citation>
    <scope>NUCLEOTIDE SEQUENCE [LARGE SCALE GENOMIC DNA]</scope>
    <source>
        <strain evidence="3">PB2801</strain>
    </source>
</reference>
<gene>
    <name evidence="2" type="ORF">CAEBREN_20580</name>
</gene>
<feature type="transmembrane region" description="Helical" evidence="1">
    <location>
        <begin position="93"/>
        <end position="115"/>
    </location>
</feature>
<keyword evidence="3" id="KW-1185">Reference proteome</keyword>
<protein>
    <submittedName>
        <fullName evidence="2">Uncharacterized protein</fullName>
    </submittedName>
</protein>
<dbReference type="PANTHER" id="PTHR22943">
    <property type="entry name" value="7-TRANSMEMBRANE DOMAIN RECEPTOR C.ELEGANS"/>
    <property type="match status" value="1"/>
</dbReference>
<dbReference type="HOGENOM" id="CLU_036335_2_3_1"/>
<dbReference type="PANTHER" id="PTHR22943:SF29">
    <property type="entry name" value="SEVEN TM RECEPTOR"/>
    <property type="match status" value="1"/>
</dbReference>
<dbReference type="GO" id="GO:0042048">
    <property type="term" value="P:olfactory behavior"/>
    <property type="evidence" value="ECO:0007669"/>
    <property type="project" value="TreeGrafter"/>
</dbReference>
<feature type="transmembrane region" description="Helical" evidence="1">
    <location>
        <begin position="219"/>
        <end position="237"/>
    </location>
</feature>
<dbReference type="Pfam" id="PF10326">
    <property type="entry name" value="7TM_GPCR_Str"/>
    <property type="match status" value="2"/>
</dbReference>
<dbReference type="InterPro" id="IPR019428">
    <property type="entry name" value="7TM_GPCR_serpentine_rcpt_Str"/>
</dbReference>
<sequence length="248" mass="28625">MLPYTFRVAKFAVQCLSVILSLMINTLLIYLICTKYPKKMGTYRHLMIYFCCSSMFFSLMDIIVQPYIHTYKSAFFMIAECKNSGIDQKVAEVLIGILCACFSVTIYGIAIHFVYRYFALERETVKEFFNLEIEDSAYCGAAFYLPDQTGKSVMHKNSFYGYFVYIGIMSIPLMICMVAGWKSWKKTVIPIFLLFLPFGFLFISPLFELNCQFLSAPCTFLYAIYPAVDPLPILFFVDNYRNSVMGEN</sequence>
<feature type="transmembrane region" description="Helical" evidence="1">
    <location>
        <begin position="159"/>
        <end position="181"/>
    </location>
</feature>
<feature type="transmembrane region" description="Helical" evidence="1">
    <location>
        <begin position="12"/>
        <end position="34"/>
    </location>
</feature>
<evidence type="ECO:0000256" key="1">
    <source>
        <dbReference type="SAM" id="Phobius"/>
    </source>
</evidence>
<keyword evidence="1" id="KW-0472">Membrane</keyword>
<keyword evidence="1" id="KW-1133">Transmembrane helix</keyword>
<keyword evidence="1" id="KW-0812">Transmembrane</keyword>
<accession>G0P2K8</accession>
<dbReference type="Proteomes" id="UP000008068">
    <property type="component" value="Unassembled WGS sequence"/>
</dbReference>
<evidence type="ECO:0000313" key="3">
    <source>
        <dbReference type="Proteomes" id="UP000008068"/>
    </source>
</evidence>
<dbReference type="SUPFAM" id="SSF81321">
    <property type="entry name" value="Family A G protein-coupled receptor-like"/>
    <property type="match status" value="1"/>
</dbReference>
<dbReference type="GO" id="GO:0038022">
    <property type="term" value="F:G protein-coupled olfactory receptor activity"/>
    <property type="evidence" value="ECO:0007669"/>
    <property type="project" value="TreeGrafter"/>
</dbReference>
<dbReference type="GO" id="GO:0005886">
    <property type="term" value="C:plasma membrane"/>
    <property type="evidence" value="ECO:0007669"/>
    <property type="project" value="TreeGrafter"/>
</dbReference>
<dbReference type="AlphaFoldDB" id="G0P2K8"/>
<feature type="transmembrane region" description="Helical" evidence="1">
    <location>
        <begin position="187"/>
        <end position="207"/>
    </location>
</feature>
<dbReference type="OMA" id="IPLMICM"/>
<dbReference type="eggNOG" id="ENOG502TFRY">
    <property type="taxonomic scope" value="Eukaryota"/>
</dbReference>
<evidence type="ECO:0000313" key="2">
    <source>
        <dbReference type="EMBL" id="EGT43290.1"/>
    </source>
</evidence>
<feature type="transmembrane region" description="Helical" evidence="1">
    <location>
        <begin position="46"/>
        <end position="68"/>
    </location>
</feature>
<dbReference type="EMBL" id="GL380027">
    <property type="protein sequence ID" value="EGT43290.1"/>
    <property type="molecule type" value="Genomic_DNA"/>
</dbReference>
<proteinExistence type="predicted"/>
<organism evidence="3">
    <name type="scientific">Caenorhabditis brenneri</name>
    <name type="common">Nematode worm</name>
    <dbReference type="NCBI Taxonomy" id="135651"/>
    <lineage>
        <taxon>Eukaryota</taxon>
        <taxon>Metazoa</taxon>
        <taxon>Ecdysozoa</taxon>
        <taxon>Nematoda</taxon>
        <taxon>Chromadorea</taxon>
        <taxon>Rhabditida</taxon>
        <taxon>Rhabditina</taxon>
        <taxon>Rhabditomorpha</taxon>
        <taxon>Rhabditoidea</taxon>
        <taxon>Rhabditidae</taxon>
        <taxon>Peloderinae</taxon>
        <taxon>Caenorhabditis</taxon>
    </lineage>
</organism>
<name>G0P2K8_CAEBE</name>
<dbReference type="InParanoid" id="G0P2K8"/>